<gene>
    <name evidence="4" type="ORF">QYM36_010824</name>
</gene>
<dbReference type="PROSITE" id="PS50940">
    <property type="entry name" value="CHIT_BIND_II"/>
    <property type="match status" value="1"/>
</dbReference>
<dbReference type="Gene3D" id="2.170.140.10">
    <property type="entry name" value="Chitin binding domain"/>
    <property type="match status" value="1"/>
</dbReference>
<accession>A0AA88L8I9</accession>
<keyword evidence="2" id="KW-0732">Signal</keyword>
<evidence type="ECO:0000256" key="2">
    <source>
        <dbReference type="SAM" id="SignalP"/>
    </source>
</evidence>
<feature type="compositionally biased region" description="Basic and acidic residues" evidence="1">
    <location>
        <begin position="122"/>
        <end position="136"/>
    </location>
</feature>
<protein>
    <recommendedName>
        <fullName evidence="3">Chitin-binding type-2 domain-containing protein</fullName>
    </recommendedName>
</protein>
<dbReference type="EMBL" id="JAVRJZ010000012">
    <property type="protein sequence ID" value="KAK2716396.1"/>
    <property type="molecule type" value="Genomic_DNA"/>
</dbReference>
<dbReference type="AlphaFoldDB" id="A0AA88L8I9"/>
<comment type="caution">
    <text evidence="4">The sequence shown here is derived from an EMBL/GenBank/DDBJ whole genome shotgun (WGS) entry which is preliminary data.</text>
</comment>
<feature type="domain" description="Chitin-binding type-2" evidence="3">
    <location>
        <begin position="28"/>
        <end position="90"/>
    </location>
</feature>
<feature type="region of interest" description="Disordered" evidence="1">
    <location>
        <begin position="99"/>
        <end position="176"/>
    </location>
</feature>
<feature type="compositionally biased region" description="Basic and acidic residues" evidence="1">
    <location>
        <begin position="146"/>
        <end position="158"/>
    </location>
</feature>
<name>A0AA88L8I9_ARTSF</name>
<feature type="chain" id="PRO_5041700796" description="Chitin-binding type-2 domain-containing protein" evidence="2">
    <location>
        <begin position="25"/>
        <end position="176"/>
    </location>
</feature>
<feature type="signal peptide" evidence="2">
    <location>
        <begin position="1"/>
        <end position="24"/>
    </location>
</feature>
<dbReference type="SUPFAM" id="SSF57625">
    <property type="entry name" value="Invertebrate chitin-binding proteins"/>
    <property type="match status" value="1"/>
</dbReference>
<dbReference type="Proteomes" id="UP001187531">
    <property type="component" value="Unassembled WGS sequence"/>
</dbReference>
<evidence type="ECO:0000259" key="3">
    <source>
        <dbReference type="PROSITE" id="PS50940"/>
    </source>
</evidence>
<feature type="compositionally biased region" description="Basic and acidic residues" evidence="1">
    <location>
        <begin position="165"/>
        <end position="176"/>
    </location>
</feature>
<evidence type="ECO:0000256" key="1">
    <source>
        <dbReference type="SAM" id="MobiDB-lite"/>
    </source>
</evidence>
<reference evidence="4" key="1">
    <citation type="submission" date="2023-07" db="EMBL/GenBank/DDBJ databases">
        <title>Chromosome-level genome assembly of Artemia franciscana.</title>
        <authorList>
            <person name="Jo E."/>
        </authorList>
    </citation>
    <scope>NUCLEOTIDE SEQUENCE</scope>
    <source>
        <tissue evidence="4">Whole body</tissue>
    </source>
</reference>
<dbReference type="GO" id="GO:0005576">
    <property type="term" value="C:extracellular region"/>
    <property type="evidence" value="ECO:0007669"/>
    <property type="project" value="InterPro"/>
</dbReference>
<keyword evidence="5" id="KW-1185">Reference proteome</keyword>
<dbReference type="GO" id="GO:0008061">
    <property type="term" value="F:chitin binding"/>
    <property type="evidence" value="ECO:0007669"/>
    <property type="project" value="InterPro"/>
</dbReference>
<evidence type="ECO:0000313" key="5">
    <source>
        <dbReference type="Proteomes" id="UP001187531"/>
    </source>
</evidence>
<dbReference type="InterPro" id="IPR036508">
    <property type="entry name" value="Chitin-bd_dom_sf"/>
</dbReference>
<organism evidence="4 5">
    <name type="scientific">Artemia franciscana</name>
    <name type="common">Brine shrimp</name>
    <name type="synonym">Artemia sanfranciscana</name>
    <dbReference type="NCBI Taxonomy" id="6661"/>
    <lineage>
        <taxon>Eukaryota</taxon>
        <taxon>Metazoa</taxon>
        <taxon>Ecdysozoa</taxon>
        <taxon>Arthropoda</taxon>
        <taxon>Crustacea</taxon>
        <taxon>Branchiopoda</taxon>
        <taxon>Anostraca</taxon>
        <taxon>Artemiidae</taxon>
        <taxon>Artemia</taxon>
    </lineage>
</organism>
<evidence type="ECO:0000313" key="4">
    <source>
        <dbReference type="EMBL" id="KAK2716396.1"/>
    </source>
</evidence>
<proteinExistence type="predicted"/>
<dbReference type="InterPro" id="IPR002557">
    <property type="entry name" value="Chitin-bd_dom"/>
</dbReference>
<sequence length="176" mass="19936">MKSELPRLTMGLRLMVLFLRIVVSVKFNMRCSTLGPSADPTRCVEFYWCLETPLLTGGYWKVADYHFKCEPGTFYDQNRLLCDYLKTCSRFFFRNSASNTGAENKESSLVEENEEYPSGREASQEKEHKTQRDHNSAIDISSAAEARNENDSSGKSGKENNPGAEKAEKDDKAELP</sequence>